<evidence type="ECO:0000256" key="15">
    <source>
        <dbReference type="ARBA" id="ARBA00030679"/>
    </source>
</evidence>
<protein>
    <recommendedName>
        <fullName evidence="6">dolichyl-phosphooligosaccharide-protein glycotransferase</fullName>
        <ecNumber evidence="6">2.4.99.21</ecNumber>
    </recommendedName>
    <alternativeName>
        <fullName evidence="15">Oligosaccharyl transferase</fullName>
    </alternativeName>
</protein>
<dbReference type="EMBL" id="CP058909">
    <property type="protein sequence ID" value="QLH81255.1"/>
    <property type="molecule type" value="Genomic_DNA"/>
</dbReference>
<gene>
    <name evidence="19" type="ORF">HZS54_06210</name>
</gene>
<reference evidence="19 20" key="1">
    <citation type="submission" date="2020-07" db="EMBL/GenBank/DDBJ databases">
        <title>Halosimplex litoreum sp. nov. and Halosimplex rubrum sp. nov., isolated from different salt environments.</title>
        <authorList>
            <person name="Cui H."/>
        </authorList>
    </citation>
    <scope>NUCLEOTIDE SEQUENCE [LARGE SCALE GENOMIC DNA]</scope>
    <source>
        <strain evidence="19 20">R2</strain>
    </source>
</reference>
<feature type="transmembrane region" description="Helical" evidence="17">
    <location>
        <begin position="112"/>
        <end position="131"/>
    </location>
</feature>
<evidence type="ECO:0000256" key="16">
    <source>
        <dbReference type="ARBA" id="ARBA00034066"/>
    </source>
</evidence>
<comment type="cofactor">
    <cofactor evidence="1">
        <name>Mn(2+)</name>
        <dbReference type="ChEBI" id="CHEBI:29035"/>
    </cofactor>
</comment>
<name>A0A7D5TBF3_9EURY</name>
<dbReference type="PANTHER" id="PTHR13872:SF1">
    <property type="entry name" value="DOLICHYL-DIPHOSPHOOLIGOSACCHARIDE--PROTEIN GLYCOSYLTRANSFERASE SUBUNIT STT3B"/>
    <property type="match status" value="1"/>
</dbReference>
<keyword evidence="14" id="KW-0464">Manganese</keyword>
<evidence type="ECO:0000256" key="11">
    <source>
        <dbReference type="ARBA" id="ARBA00022842"/>
    </source>
</evidence>
<feature type="transmembrane region" description="Helical" evidence="17">
    <location>
        <begin position="490"/>
        <end position="508"/>
    </location>
</feature>
<feature type="transmembrane region" description="Helical" evidence="17">
    <location>
        <begin position="293"/>
        <end position="310"/>
    </location>
</feature>
<evidence type="ECO:0000313" key="19">
    <source>
        <dbReference type="EMBL" id="QLH81255.1"/>
    </source>
</evidence>
<keyword evidence="9 17" id="KW-0812">Transmembrane</keyword>
<feature type="transmembrane region" description="Helical" evidence="17">
    <location>
        <begin position="209"/>
        <end position="228"/>
    </location>
</feature>
<feature type="transmembrane region" description="Helical" evidence="17">
    <location>
        <begin position="401"/>
        <end position="421"/>
    </location>
</feature>
<feature type="transmembrane region" description="Helical" evidence="17">
    <location>
        <begin position="316"/>
        <end position="333"/>
    </location>
</feature>
<keyword evidence="11" id="KW-0460">Magnesium</keyword>
<proteinExistence type="inferred from homology"/>
<comment type="cofactor">
    <cofactor evidence="2">
        <name>Mg(2+)</name>
        <dbReference type="ChEBI" id="CHEBI:18420"/>
    </cofactor>
</comment>
<dbReference type="GO" id="GO:0046872">
    <property type="term" value="F:metal ion binding"/>
    <property type="evidence" value="ECO:0007669"/>
    <property type="project" value="UniProtKB-KW"/>
</dbReference>
<evidence type="ECO:0000256" key="6">
    <source>
        <dbReference type="ARBA" id="ARBA00012602"/>
    </source>
</evidence>
<keyword evidence="20" id="KW-1185">Reference proteome</keyword>
<dbReference type="KEGG" id="hpel:HZS54_06210"/>
<feature type="domain" description="Archaeal glycosylation protein B peripheral" evidence="18">
    <location>
        <begin position="730"/>
        <end position="779"/>
    </location>
</feature>
<feature type="transmembrane region" description="Helical" evidence="17">
    <location>
        <begin position="571"/>
        <end position="591"/>
    </location>
</feature>
<comment type="catalytic activity">
    <reaction evidence="16">
        <text>an archaeal dolichyl phosphooligosaccharide + [protein]-L-asparagine = an archaeal dolichyl phosphate + a glycoprotein with the oligosaccharide chain attached by N-beta-D-glycosyl linkage to a protein L-asparagine.</text>
        <dbReference type="EC" id="2.4.99.21"/>
    </reaction>
</comment>
<accession>A0A7D5TBF3</accession>
<evidence type="ECO:0000256" key="17">
    <source>
        <dbReference type="SAM" id="Phobius"/>
    </source>
</evidence>
<feature type="transmembrane region" description="Helical" evidence="17">
    <location>
        <begin position="372"/>
        <end position="389"/>
    </location>
</feature>
<feature type="transmembrane region" description="Helical" evidence="17">
    <location>
        <begin position="263"/>
        <end position="281"/>
    </location>
</feature>
<evidence type="ECO:0000256" key="12">
    <source>
        <dbReference type="ARBA" id="ARBA00022989"/>
    </source>
</evidence>
<dbReference type="UniPathway" id="UPA00378"/>
<keyword evidence="12 17" id="KW-1133">Transmembrane helix</keyword>
<comment type="subcellular location">
    <subcellularLocation>
        <location evidence="3">Cell membrane</location>
        <topology evidence="3">Multi-pass membrane protein</topology>
    </subcellularLocation>
</comment>
<organism evidence="19 20">
    <name type="scientific">Halosimplex pelagicum</name>
    <dbReference type="NCBI Taxonomy" id="869886"/>
    <lineage>
        <taxon>Archaea</taxon>
        <taxon>Methanobacteriati</taxon>
        <taxon>Methanobacteriota</taxon>
        <taxon>Stenosarchaea group</taxon>
        <taxon>Halobacteria</taxon>
        <taxon>Halobacteriales</taxon>
        <taxon>Haloarculaceae</taxon>
        <taxon>Halosimplex</taxon>
    </lineage>
</organism>
<sequence>MTDVREETQQLLADRPDLASALEHLVDIDADGKWDFHDTSLDSGEFGEIVAQDIVTQQGEAYRLVDREATAAALDGEIDPESSKTVSEVPTPDSLSELSVRDRLSAAVSDPLSIGFVLLGLVLIILVRTVFAANAVFRNGTVVLTGNDPYRYRYWVEFLLDSQIPAFSPTGLGALPEYVTNHDTLMIVTAWWWSALFGGSAHIAGLVLAWYPVVAAVVAGLAVYLLAVQVTGDRRIGLATLALYAVIPVNAYRTMIGFADHHAFDYVWLALTLLSLGILATARGTDRMYRGDILAGVLGLSIGVAAQTLAWRGGPLLILPVGLYVLSRTLLDVREGRSPVQTSGPLLAGLGGAAVLSVVSHLGWGWLPTYRAAAPLLLVVGSAFVIAIGEANHRIEYSAKATAVEIFSLGGVGFAALWVTVPAVSSGLSAFVTYMQTYTGSGIAETQSLIGGEGGLFLGPLLLFGFILFLSLPYLALLTVRGVRTDTPHWLLLSIYGWYFLLLSLIQLRFAGEFSVVIAPVAGIGFVDLAARLDITQQVDLWGDSDHTDRFSWSESDREGSSLSLPDGRTVGTLLVLFILIASFSFVQIPVKQSQLTTADGEYETATWMNGYAAERGWTYPDNYVFSPWSNNMMLNYFVNSESRDYGYAKEHYTSFLASDAPKQWYDRLHDRVGFVTVRDRGGDPNPQTVYSRLTAQYGSQTEDTAAVSHYRAVYVDDGSQLTVFTLVPGATLTGQAAANESFVVETAVDVPGAEFTYRHLVTAGPDGQYAVTVPYPGSYEIGNHSVSVSATAVREGENVSVSSPP</sequence>
<evidence type="ECO:0000256" key="4">
    <source>
        <dbReference type="ARBA" id="ARBA00004922"/>
    </source>
</evidence>
<evidence type="ECO:0000256" key="7">
    <source>
        <dbReference type="ARBA" id="ARBA00022676"/>
    </source>
</evidence>
<dbReference type="OrthoDB" id="313284at2157"/>
<feature type="transmembrane region" description="Helical" evidence="17">
    <location>
        <begin position="457"/>
        <end position="478"/>
    </location>
</feature>
<keyword evidence="10" id="KW-0479">Metal-binding</keyword>
<dbReference type="AlphaFoldDB" id="A0A7D5TBF3"/>
<evidence type="ECO:0000256" key="13">
    <source>
        <dbReference type="ARBA" id="ARBA00023136"/>
    </source>
</evidence>
<dbReference type="RefSeq" id="WP_179921068.1">
    <property type="nucleotide sequence ID" value="NZ_CP058909.1"/>
</dbReference>
<dbReference type="Proteomes" id="UP000509346">
    <property type="component" value="Chromosome"/>
</dbReference>
<dbReference type="GeneID" id="56082165"/>
<evidence type="ECO:0000259" key="18">
    <source>
        <dbReference type="Pfam" id="PF18079"/>
    </source>
</evidence>
<feature type="transmembrane region" description="Helical" evidence="17">
    <location>
        <begin position="345"/>
        <end position="366"/>
    </location>
</feature>
<dbReference type="EC" id="2.4.99.21" evidence="6"/>
<dbReference type="InterPro" id="IPR041154">
    <property type="entry name" value="AglB_P1"/>
</dbReference>
<dbReference type="PANTHER" id="PTHR13872">
    <property type="entry name" value="DOLICHYL-DIPHOSPHOOLIGOSACCHARIDE--PROTEIN GLYCOSYLTRANSFERASE SUBUNIT"/>
    <property type="match status" value="1"/>
</dbReference>
<evidence type="ECO:0000256" key="14">
    <source>
        <dbReference type="ARBA" id="ARBA00023211"/>
    </source>
</evidence>
<evidence type="ECO:0000256" key="8">
    <source>
        <dbReference type="ARBA" id="ARBA00022679"/>
    </source>
</evidence>
<evidence type="ECO:0000256" key="3">
    <source>
        <dbReference type="ARBA" id="ARBA00004651"/>
    </source>
</evidence>
<dbReference type="Pfam" id="PF18079">
    <property type="entry name" value="AglB_L1"/>
    <property type="match status" value="1"/>
</dbReference>
<evidence type="ECO:0000256" key="9">
    <source>
        <dbReference type="ARBA" id="ARBA00022692"/>
    </source>
</evidence>
<feature type="transmembrane region" description="Helical" evidence="17">
    <location>
        <begin position="235"/>
        <end position="251"/>
    </location>
</feature>
<keyword evidence="8" id="KW-0808">Transferase</keyword>
<keyword evidence="13 17" id="KW-0472">Membrane</keyword>
<evidence type="ECO:0000256" key="5">
    <source>
        <dbReference type="ARBA" id="ARBA00010810"/>
    </source>
</evidence>
<comment type="pathway">
    <text evidence="4">Protein modification; protein glycosylation.</text>
</comment>
<dbReference type="GO" id="GO:0004576">
    <property type="term" value="F:oligosaccharyl transferase activity"/>
    <property type="evidence" value="ECO:0007669"/>
    <property type="project" value="InterPro"/>
</dbReference>
<dbReference type="GO" id="GO:0005886">
    <property type="term" value="C:plasma membrane"/>
    <property type="evidence" value="ECO:0007669"/>
    <property type="project" value="UniProtKB-SubCell"/>
</dbReference>
<comment type="similarity">
    <text evidence="5">Belongs to the STT3 family.</text>
</comment>
<dbReference type="InterPro" id="IPR003674">
    <property type="entry name" value="Oligo_trans_STT3"/>
</dbReference>
<evidence type="ECO:0000256" key="2">
    <source>
        <dbReference type="ARBA" id="ARBA00001946"/>
    </source>
</evidence>
<keyword evidence="7" id="KW-0328">Glycosyltransferase</keyword>
<evidence type="ECO:0000256" key="10">
    <source>
        <dbReference type="ARBA" id="ARBA00022723"/>
    </source>
</evidence>
<evidence type="ECO:0000256" key="1">
    <source>
        <dbReference type="ARBA" id="ARBA00001936"/>
    </source>
</evidence>
<evidence type="ECO:0000313" key="20">
    <source>
        <dbReference type="Proteomes" id="UP000509346"/>
    </source>
</evidence>